<evidence type="ECO:0000313" key="2">
    <source>
        <dbReference type="Proteomes" id="UP000292082"/>
    </source>
</evidence>
<protein>
    <submittedName>
        <fullName evidence="1">Uncharacterized protein</fullName>
    </submittedName>
</protein>
<proteinExistence type="predicted"/>
<dbReference type="AlphaFoldDB" id="A0A4Q9Q2Q2"/>
<name>A0A4Q9Q2Q2_9APHY</name>
<keyword evidence="2" id="KW-1185">Reference proteome</keyword>
<sequence>MPCSASCSCPIQLRFHILASKEQPTMPKRLRACSASSIALKLSSVLRAAAGASGHYQASTLRLWLWLLPRPAPPGFPCAEYRFAHAIAAILVDHARLAAGPRWSQPRVCILHPKHTPDACSCPPPSYPLQPVPCPQFSRSYRSAGTRRSHTHDTPAHSCS</sequence>
<reference evidence="1 2" key="1">
    <citation type="submission" date="2019-01" db="EMBL/GenBank/DDBJ databases">
        <title>Draft genome sequences of three monokaryotic isolates of the white-rot basidiomycete fungus Dichomitus squalens.</title>
        <authorList>
            <consortium name="DOE Joint Genome Institute"/>
            <person name="Lopez S.C."/>
            <person name="Andreopoulos B."/>
            <person name="Pangilinan J."/>
            <person name="Lipzen A."/>
            <person name="Riley R."/>
            <person name="Ahrendt S."/>
            <person name="Ng V."/>
            <person name="Barry K."/>
            <person name="Daum C."/>
            <person name="Grigoriev I.V."/>
            <person name="Hilden K.S."/>
            <person name="Makela M.R."/>
            <person name="de Vries R.P."/>
        </authorList>
    </citation>
    <scope>NUCLEOTIDE SEQUENCE [LARGE SCALE GENOMIC DNA]</scope>
    <source>
        <strain evidence="1 2">CBS 464.89</strain>
    </source>
</reference>
<gene>
    <name evidence="1" type="ORF">BD310DRAFT_814679</name>
</gene>
<accession>A0A4Q9Q2Q2</accession>
<dbReference type="Proteomes" id="UP000292082">
    <property type="component" value="Unassembled WGS sequence"/>
</dbReference>
<dbReference type="EMBL" id="ML145102">
    <property type="protein sequence ID" value="TBU60854.1"/>
    <property type="molecule type" value="Genomic_DNA"/>
</dbReference>
<evidence type="ECO:0000313" key="1">
    <source>
        <dbReference type="EMBL" id="TBU60854.1"/>
    </source>
</evidence>
<organism evidence="1 2">
    <name type="scientific">Dichomitus squalens</name>
    <dbReference type="NCBI Taxonomy" id="114155"/>
    <lineage>
        <taxon>Eukaryota</taxon>
        <taxon>Fungi</taxon>
        <taxon>Dikarya</taxon>
        <taxon>Basidiomycota</taxon>
        <taxon>Agaricomycotina</taxon>
        <taxon>Agaricomycetes</taxon>
        <taxon>Polyporales</taxon>
        <taxon>Polyporaceae</taxon>
        <taxon>Dichomitus</taxon>
    </lineage>
</organism>